<protein>
    <submittedName>
        <fullName evidence="2">Uncharacterized protein</fullName>
    </submittedName>
</protein>
<gene>
    <name evidence="2" type="ORF">ADEAN_000988900</name>
</gene>
<accession>A0A7G2CS36</accession>
<feature type="region of interest" description="Disordered" evidence="1">
    <location>
        <begin position="276"/>
        <end position="310"/>
    </location>
</feature>
<dbReference type="AlphaFoldDB" id="A0A7G2CS36"/>
<dbReference type="EMBL" id="LR877169">
    <property type="protein sequence ID" value="CAD2222345.1"/>
    <property type="molecule type" value="Genomic_DNA"/>
</dbReference>
<dbReference type="Proteomes" id="UP000515908">
    <property type="component" value="Chromosome 25"/>
</dbReference>
<keyword evidence="3" id="KW-1185">Reference proteome</keyword>
<dbReference type="VEuPathDB" id="TriTrypDB:ADEAN_000988900"/>
<evidence type="ECO:0000256" key="1">
    <source>
        <dbReference type="SAM" id="MobiDB-lite"/>
    </source>
</evidence>
<reference evidence="2 3" key="1">
    <citation type="submission" date="2020-08" db="EMBL/GenBank/DDBJ databases">
        <authorList>
            <person name="Newling K."/>
            <person name="Davey J."/>
            <person name="Forrester S."/>
        </authorList>
    </citation>
    <scope>NUCLEOTIDE SEQUENCE [LARGE SCALE GENOMIC DNA]</scope>
    <source>
        <strain evidence="3">Crithidia deanei Carvalho (ATCC PRA-265)</strain>
    </source>
</reference>
<name>A0A7G2CS36_9TRYP</name>
<organism evidence="2 3">
    <name type="scientific">Angomonas deanei</name>
    <dbReference type="NCBI Taxonomy" id="59799"/>
    <lineage>
        <taxon>Eukaryota</taxon>
        <taxon>Discoba</taxon>
        <taxon>Euglenozoa</taxon>
        <taxon>Kinetoplastea</taxon>
        <taxon>Metakinetoplastina</taxon>
        <taxon>Trypanosomatida</taxon>
        <taxon>Trypanosomatidae</taxon>
        <taxon>Strigomonadinae</taxon>
        <taxon>Angomonas</taxon>
    </lineage>
</organism>
<proteinExistence type="predicted"/>
<evidence type="ECO:0000313" key="3">
    <source>
        <dbReference type="Proteomes" id="UP000515908"/>
    </source>
</evidence>
<sequence length="310" mass="35240">MYVTLDETSEREQLIEKEELLARQRIERSFSQSIDAVLGQRVLGTLTREEERYRTLLQTQMQNSRDMLFCLFREGLERRVVELHELQGRKSLASASATSTYYARRRASRFLQLHSSEEDGRRLVVMSERAERDDLRVLQQESLSRLTVTNNETLAQRSTTAEGKTPKAVLATAESAASTPGLSARVLSYLSTSRSAPTTTPGATPLDAAAVMELRDTEEEERAVLMVEEERNFLSHVRQRANAIHMEYLSQREAAVRQATEEMQNELRSLREELRRARRTSGSLSSHRAVEAMNSYSPPSPSRLSPNFSD</sequence>
<evidence type="ECO:0000313" key="2">
    <source>
        <dbReference type="EMBL" id="CAD2222345.1"/>
    </source>
</evidence>